<protein>
    <recommendedName>
        <fullName evidence="3">Polymerase/histidinol phosphatase N-terminal domain-containing protein</fullName>
    </recommendedName>
</protein>
<gene>
    <name evidence="1" type="primary">php</name>
    <name evidence="1" type="ORF">MCAN360_0781</name>
</gene>
<dbReference type="STRING" id="29554.MCAN360_0781"/>
<dbReference type="AlphaFoldDB" id="A0A077L9U4"/>
<proteinExistence type="predicted"/>
<evidence type="ECO:0000313" key="1">
    <source>
        <dbReference type="EMBL" id="BAP39798.1"/>
    </source>
</evidence>
<dbReference type="HOGENOM" id="CLU_1183996_0_0_14"/>
<organism evidence="1 2">
    <name type="scientific">Metamycoplasma canadense</name>
    <dbReference type="NCBI Taxonomy" id="29554"/>
    <lineage>
        <taxon>Bacteria</taxon>
        <taxon>Bacillati</taxon>
        <taxon>Mycoplasmatota</taxon>
        <taxon>Mycoplasmoidales</taxon>
        <taxon>Metamycoplasmataceae</taxon>
        <taxon>Metamycoplasma</taxon>
    </lineage>
</organism>
<dbReference type="SUPFAM" id="SSF89550">
    <property type="entry name" value="PHP domain-like"/>
    <property type="match status" value="1"/>
</dbReference>
<sequence length="242" mass="28808">MEYIKIDLHVHSIDSSKTGSNISKNSDDEMLVKLKENKVRVTSFVDHDCFYYASYLKRIEIIKKYEMNILILPGIEVNLKRFDNKKGQAIFVFNPNNDLLLLENITKKYFWFSNKKYTYSEAVEIFEKNNFDFMVFPHSGKAQDNMAYEDIKESQIDGLDTTNPNSSNNKKILKYLPNLPKLFFSDTHTWKKYPEHSKFWTYLQIKDANCLTYEEIKQNIKNNLVEIKEIYSRRKNDKFNKI</sequence>
<dbReference type="EMBL" id="AP014631">
    <property type="protein sequence ID" value="BAP39798.1"/>
    <property type="molecule type" value="Genomic_DNA"/>
</dbReference>
<dbReference type="RefSeq" id="WP_045434320.1">
    <property type="nucleotide sequence ID" value="NZ_AP014631.1"/>
</dbReference>
<accession>A0A077L9U4</accession>
<reference evidence="2" key="1">
    <citation type="journal article" date="2014" name="Genome Announc.">
        <title>Complete Genome Sequence of Mycoplasma canadense Strain HAZ 360_1 from Bovine Mastitic Milk in Japan.</title>
        <authorList>
            <person name="Hata E."/>
        </authorList>
    </citation>
    <scope>NUCLEOTIDE SEQUENCE [LARGE SCALE GENOMIC DNA]</scope>
    <source>
        <strain evidence="2">HAZ360_1</strain>
    </source>
</reference>
<keyword evidence="2" id="KW-1185">Reference proteome</keyword>
<evidence type="ECO:0008006" key="3">
    <source>
        <dbReference type="Google" id="ProtNLM"/>
    </source>
</evidence>
<name>A0A077L9U4_9BACT</name>
<dbReference type="OrthoDB" id="407961at2"/>
<dbReference type="Gene3D" id="3.20.20.140">
    <property type="entry name" value="Metal-dependent hydrolases"/>
    <property type="match status" value="1"/>
</dbReference>
<evidence type="ECO:0000313" key="2">
    <source>
        <dbReference type="Proteomes" id="UP000031641"/>
    </source>
</evidence>
<dbReference type="KEGG" id="mcan:MCAN360_0781"/>
<dbReference type="Proteomes" id="UP000031641">
    <property type="component" value="Chromosome"/>
</dbReference>
<dbReference type="InterPro" id="IPR016195">
    <property type="entry name" value="Pol/histidinol_Pase-like"/>
</dbReference>